<name>A0A1Y2EKQ2_9PEZI</name>
<reference evidence="1 2" key="1">
    <citation type="submission" date="2016-07" db="EMBL/GenBank/DDBJ databases">
        <title>Pervasive Adenine N6-methylation of Active Genes in Fungi.</title>
        <authorList>
            <consortium name="DOE Joint Genome Institute"/>
            <person name="Mondo S.J."/>
            <person name="Dannebaum R.O."/>
            <person name="Kuo R.C."/>
            <person name="Labutti K."/>
            <person name="Haridas S."/>
            <person name="Kuo A."/>
            <person name="Salamov A."/>
            <person name="Ahrendt S.R."/>
            <person name="Lipzen A."/>
            <person name="Sullivan W."/>
            <person name="Andreopoulos W.B."/>
            <person name="Clum A."/>
            <person name="Lindquist E."/>
            <person name="Daum C."/>
            <person name="Ramamoorthy G.K."/>
            <person name="Gryganskyi A."/>
            <person name="Culley D."/>
            <person name="Magnuson J.K."/>
            <person name="James T.Y."/>
            <person name="O'Malley M.A."/>
            <person name="Stajich J.E."/>
            <person name="Spatafora J.W."/>
            <person name="Visel A."/>
            <person name="Grigoriev I.V."/>
        </authorList>
    </citation>
    <scope>NUCLEOTIDE SEQUENCE [LARGE SCALE GENOMIC DNA]</scope>
    <source>
        <strain evidence="1 2">CBS 129021</strain>
    </source>
</reference>
<accession>A0A1Y2EKQ2</accession>
<dbReference type="EMBL" id="MCFJ01000001">
    <property type="protein sequence ID" value="ORY71876.1"/>
    <property type="molecule type" value="Genomic_DNA"/>
</dbReference>
<dbReference type="Proteomes" id="UP000193689">
    <property type="component" value="Unassembled WGS sequence"/>
</dbReference>
<evidence type="ECO:0000313" key="1">
    <source>
        <dbReference type="EMBL" id="ORY71876.1"/>
    </source>
</evidence>
<sequence length="103" mass="11822">MVWPTLEAFLTLPNVLSLPEVLKWLLDTILSHRSQKNDDEYREPLTRSVPAEEVMIKELYTRSITPEWLMTEAKGIYVGLTIVESKCIEMDSGLNTTLNLNNI</sequence>
<dbReference type="AlphaFoldDB" id="A0A1Y2EKQ2"/>
<protein>
    <submittedName>
        <fullName evidence="1">Uncharacterized protein</fullName>
    </submittedName>
</protein>
<dbReference type="GeneID" id="63779475"/>
<keyword evidence="2" id="KW-1185">Reference proteome</keyword>
<evidence type="ECO:0000313" key="2">
    <source>
        <dbReference type="Proteomes" id="UP000193689"/>
    </source>
</evidence>
<gene>
    <name evidence="1" type="ORF">BCR38DRAFT_480353</name>
</gene>
<dbReference type="RefSeq" id="XP_040721468.1">
    <property type="nucleotide sequence ID" value="XM_040863263.1"/>
</dbReference>
<organism evidence="1 2">
    <name type="scientific">Pseudomassariella vexata</name>
    <dbReference type="NCBI Taxonomy" id="1141098"/>
    <lineage>
        <taxon>Eukaryota</taxon>
        <taxon>Fungi</taxon>
        <taxon>Dikarya</taxon>
        <taxon>Ascomycota</taxon>
        <taxon>Pezizomycotina</taxon>
        <taxon>Sordariomycetes</taxon>
        <taxon>Xylariomycetidae</taxon>
        <taxon>Amphisphaeriales</taxon>
        <taxon>Pseudomassariaceae</taxon>
        <taxon>Pseudomassariella</taxon>
    </lineage>
</organism>
<dbReference type="InParanoid" id="A0A1Y2EKQ2"/>
<comment type="caution">
    <text evidence="1">The sequence shown here is derived from an EMBL/GenBank/DDBJ whole genome shotgun (WGS) entry which is preliminary data.</text>
</comment>
<proteinExistence type="predicted"/>
<dbReference type="OrthoDB" id="4779144at2759"/>